<dbReference type="Proteomes" id="UP001233999">
    <property type="component" value="Unassembled WGS sequence"/>
</dbReference>
<organism evidence="2 3">
    <name type="scientific">Diploptera punctata</name>
    <name type="common">Pacific beetle cockroach</name>
    <dbReference type="NCBI Taxonomy" id="6984"/>
    <lineage>
        <taxon>Eukaryota</taxon>
        <taxon>Metazoa</taxon>
        <taxon>Ecdysozoa</taxon>
        <taxon>Arthropoda</taxon>
        <taxon>Hexapoda</taxon>
        <taxon>Insecta</taxon>
        <taxon>Pterygota</taxon>
        <taxon>Neoptera</taxon>
        <taxon>Polyneoptera</taxon>
        <taxon>Dictyoptera</taxon>
        <taxon>Blattodea</taxon>
        <taxon>Blaberoidea</taxon>
        <taxon>Blaberidae</taxon>
        <taxon>Diplopterinae</taxon>
        <taxon>Diploptera</taxon>
    </lineage>
</organism>
<dbReference type="EMBL" id="JASPKZ010008619">
    <property type="protein sequence ID" value="KAJ9579188.1"/>
    <property type="molecule type" value="Genomic_DNA"/>
</dbReference>
<sequence>MIYLKLCYEKDVKDIQREVRQQQYENRLRRDANINVDFSEHQTSAFSDTSTRYQNATDPPPEYVEEHPPPSYWSVVNEKRERFTKEYFIR</sequence>
<accession>A0AAD7ZFW6</accession>
<reference evidence="2" key="1">
    <citation type="journal article" date="2023" name="IScience">
        <title>Live-bearing cockroach genome reveals convergent evolutionary mechanisms linked to viviparity in insects and beyond.</title>
        <authorList>
            <person name="Fouks B."/>
            <person name="Harrison M.C."/>
            <person name="Mikhailova A.A."/>
            <person name="Marchal E."/>
            <person name="English S."/>
            <person name="Carruthers M."/>
            <person name="Jennings E.C."/>
            <person name="Chiamaka E.L."/>
            <person name="Frigard R.A."/>
            <person name="Pippel M."/>
            <person name="Attardo G.M."/>
            <person name="Benoit J.B."/>
            <person name="Bornberg-Bauer E."/>
            <person name="Tobe S.S."/>
        </authorList>
    </citation>
    <scope>NUCLEOTIDE SEQUENCE</scope>
    <source>
        <strain evidence="2">Stay&amp;Tobe</strain>
    </source>
</reference>
<comment type="caution">
    <text evidence="2">The sequence shown here is derived from an EMBL/GenBank/DDBJ whole genome shotgun (WGS) entry which is preliminary data.</text>
</comment>
<reference evidence="2" key="2">
    <citation type="submission" date="2023-05" db="EMBL/GenBank/DDBJ databases">
        <authorList>
            <person name="Fouks B."/>
        </authorList>
    </citation>
    <scope>NUCLEOTIDE SEQUENCE</scope>
    <source>
        <strain evidence="2">Stay&amp;Tobe</strain>
        <tissue evidence="2">Testes</tissue>
    </source>
</reference>
<feature type="compositionally biased region" description="Polar residues" evidence="1">
    <location>
        <begin position="41"/>
        <end position="57"/>
    </location>
</feature>
<name>A0AAD7ZFW6_DIPPU</name>
<evidence type="ECO:0000256" key="1">
    <source>
        <dbReference type="SAM" id="MobiDB-lite"/>
    </source>
</evidence>
<dbReference type="AlphaFoldDB" id="A0AAD7ZFW6"/>
<feature type="region of interest" description="Disordered" evidence="1">
    <location>
        <begin position="39"/>
        <end position="70"/>
    </location>
</feature>
<proteinExistence type="predicted"/>
<keyword evidence="3" id="KW-1185">Reference proteome</keyword>
<evidence type="ECO:0000313" key="3">
    <source>
        <dbReference type="Proteomes" id="UP001233999"/>
    </source>
</evidence>
<gene>
    <name evidence="2" type="ORF">L9F63_024705</name>
</gene>
<evidence type="ECO:0000313" key="2">
    <source>
        <dbReference type="EMBL" id="KAJ9579188.1"/>
    </source>
</evidence>
<protein>
    <submittedName>
        <fullName evidence="2">Uncharacterized protein</fullName>
    </submittedName>
</protein>